<evidence type="ECO:0000313" key="3">
    <source>
        <dbReference type="Proteomes" id="UP001595547"/>
    </source>
</evidence>
<dbReference type="PANTHER" id="PTHR30383:SF29">
    <property type="entry name" value="SGNH HYDROLASE-TYPE ESTERASE DOMAIN-CONTAINING PROTEIN"/>
    <property type="match status" value="1"/>
</dbReference>
<keyword evidence="3" id="KW-1185">Reference proteome</keyword>
<sequence length="212" mass="22631">MMMPVVMCFGDSNTHGTPPIVDLARYERYGAGVRWPSRVQAALGWEVVEEGLPGRTAQFDDPIMGAHMNGQAGLKIALESHGPLDLLVLMLGTNDVKARFTATPEAVVGGIAGLLDIAQHRLMQERHGGFKILLVCPTPVVEVGPIKDEFWGGAARSQALAPMYAALAAARGIAFLDAGQVIKVSPLDGVHFDEGEHAKLAEAVTAKLREMI</sequence>
<comment type="caution">
    <text evidence="2">The sequence shown here is derived from an EMBL/GenBank/DDBJ whole genome shotgun (WGS) entry which is preliminary data.</text>
</comment>
<reference evidence="3" key="1">
    <citation type="journal article" date="2019" name="Int. J. Syst. Evol. Microbiol.">
        <title>The Global Catalogue of Microorganisms (GCM) 10K type strain sequencing project: providing services to taxonomists for standard genome sequencing and annotation.</title>
        <authorList>
            <consortium name="The Broad Institute Genomics Platform"/>
            <consortium name="The Broad Institute Genome Sequencing Center for Infectious Disease"/>
            <person name="Wu L."/>
            <person name="Ma J."/>
        </authorList>
    </citation>
    <scope>NUCLEOTIDE SEQUENCE [LARGE SCALE GENOMIC DNA]</scope>
    <source>
        <strain evidence="3">KCTC 52039</strain>
    </source>
</reference>
<protein>
    <submittedName>
        <fullName evidence="2">SGNH/GDSL hydrolase family protein</fullName>
    </submittedName>
</protein>
<organism evidence="2 3">
    <name type="scientific">Cypionkella sinensis</name>
    <dbReference type="NCBI Taxonomy" id="1756043"/>
    <lineage>
        <taxon>Bacteria</taxon>
        <taxon>Pseudomonadati</taxon>
        <taxon>Pseudomonadota</taxon>
        <taxon>Alphaproteobacteria</taxon>
        <taxon>Rhodobacterales</taxon>
        <taxon>Paracoccaceae</taxon>
        <taxon>Cypionkella</taxon>
    </lineage>
</organism>
<dbReference type="InterPro" id="IPR013830">
    <property type="entry name" value="SGNH_hydro"/>
</dbReference>
<dbReference type="CDD" id="cd01839">
    <property type="entry name" value="SGNH_arylesterase_like"/>
    <property type="match status" value="1"/>
</dbReference>
<keyword evidence="2" id="KW-0378">Hydrolase</keyword>
<name>A0ABV7J4C6_9RHOB</name>
<dbReference type="EMBL" id="JBHRTO010000001">
    <property type="protein sequence ID" value="MFC3181719.1"/>
    <property type="molecule type" value="Genomic_DNA"/>
</dbReference>
<dbReference type="Pfam" id="PF13472">
    <property type="entry name" value="Lipase_GDSL_2"/>
    <property type="match status" value="1"/>
</dbReference>
<accession>A0ABV7J4C6</accession>
<evidence type="ECO:0000313" key="2">
    <source>
        <dbReference type="EMBL" id="MFC3181719.1"/>
    </source>
</evidence>
<dbReference type="PANTHER" id="PTHR30383">
    <property type="entry name" value="THIOESTERASE 1/PROTEASE 1/LYSOPHOSPHOLIPASE L1"/>
    <property type="match status" value="1"/>
</dbReference>
<dbReference type="InterPro" id="IPR036514">
    <property type="entry name" value="SGNH_hydro_sf"/>
</dbReference>
<proteinExistence type="predicted"/>
<gene>
    <name evidence="2" type="ORF">ACFOGH_12015</name>
</gene>
<dbReference type="Proteomes" id="UP001595547">
    <property type="component" value="Unassembled WGS sequence"/>
</dbReference>
<evidence type="ECO:0000259" key="1">
    <source>
        <dbReference type="Pfam" id="PF13472"/>
    </source>
</evidence>
<dbReference type="Gene3D" id="3.40.50.1110">
    <property type="entry name" value="SGNH hydrolase"/>
    <property type="match status" value="1"/>
</dbReference>
<dbReference type="RefSeq" id="WP_380073308.1">
    <property type="nucleotide sequence ID" value="NZ_JBHRTO010000001.1"/>
</dbReference>
<dbReference type="SUPFAM" id="SSF52266">
    <property type="entry name" value="SGNH hydrolase"/>
    <property type="match status" value="1"/>
</dbReference>
<dbReference type="InterPro" id="IPR051532">
    <property type="entry name" value="Ester_Hydrolysis_Enzymes"/>
</dbReference>
<feature type="domain" description="SGNH hydrolase-type esterase" evidence="1">
    <location>
        <begin position="8"/>
        <end position="186"/>
    </location>
</feature>
<dbReference type="GO" id="GO:0016787">
    <property type="term" value="F:hydrolase activity"/>
    <property type="evidence" value="ECO:0007669"/>
    <property type="project" value="UniProtKB-KW"/>
</dbReference>